<protein>
    <submittedName>
        <fullName evidence="2">ABC transporter permease</fullName>
    </submittedName>
</protein>
<reference evidence="2 3" key="1">
    <citation type="submission" date="2021-10" db="EMBL/GenBank/DDBJ databases">
        <title>Collection of gut derived symbiotic bacterial strains cultured from healthy donors.</title>
        <authorList>
            <person name="Lin H."/>
            <person name="Littmann E."/>
            <person name="Kohout C."/>
            <person name="Pamer E.G."/>
        </authorList>
    </citation>
    <scope>NUCLEOTIDE SEQUENCE [LARGE SCALE GENOMIC DNA]</scope>
    <source>
        <strain evidence="2 3">DFI.1.165</strain>
    </source>
</reference>
<evidence type="ECO:0000256" key="1">
    <source>
        <dbReference type="SAM" id="Phobius"/>
    </source>
</evidence>
<name>A0ABS8DHX4_9FIRM</name>
<gene>
    <name evidence="2" type="ORF">LIZ65_12165</name>
</gene>
<organism evidence="2 3">
    <name type="scientific">Bariatricus massiliensis</name>
    <dbReference type="NCBI Taxonomy" id="1745713"/>
    <lineage>
        <taxon>Bacteria</taxon>
        <taxon>Bacillati</taxon>
        <taxon>Bacillota</taxon>
        <taxon>Clostridia</taxon>
        <taxon>Lachnospirales</taxon>
        <taxon>Lachnospiraceae</taxon>
        <taxon>Bariatricus</taxon>
    </lineage>
</organism>
<dbReference type="Proteomes" id="UP001299546">
    <property type="component" value="Unassembled WGS sequence"/>
</dbReference>
<dbReference type="EMBL" id="JAJCIS010000008">
    <property type="protein sequence ID" value="MCB7388041.1"/>
    <property type="molecule type" value="Genomic_DNA"/>
</dbReference>
<feature type="transmembrane region" description="Helical" evidence="1">
    <location>
        <begin position="166"/>
        <end position="185"/>
    </location>
</feature>
<dbReference type="RefSeq" id="WP_066731029.1">
    <property type="nucleotide sequence ID" value="NZ_JAJCIQ010000004.1"/>
</dbReference>
<keyword evidence="1" id="KW-0812">Transmembrane</keyword>
<feature type="transmembrane region" description="Helical" evidence="1">
    <location>
        <begin position="53"/>
        <end position="73"/>
    </location>
</feature>
<feature type="transmembrane region" description="Helical" evidence="1">
    <location>
        <begin position="249"/>
        <end position="268"/>
    </location>
</feature>
<feature type="transmembrane region" description="Helical" evidence="1">
    <location>
        <begin position="94"/>
        <end position="115"/>
    </location>
</feature>
<proteinExistence type="predicted"/>
<keyword evidence="1" id="KW-1133">Transmembrane helix</keyword>
<keyword evidence="3" id="KW-1185">Reference proteome</keyword>
<evidence type="ECO:0000313" key="3">
    <source>
        <dbReference type="Proteomes" id="UP001299546"/>
    </source>
</evidence>
<keyword evidence="1" id="KW-0472">Membrane</keyword>
<sequence>MNKLLHAGFYRFKKSRIYAVCLAGVLLYCIFVNATQYFNKVKYGYELTVDPLIFNFLTMIGVVFSVFIGLYVGTEYGDGTIRNKLIVGMSRTGIYLSNLIICTAGGMIIIITAYILNIGLGIPLFGTPEMGAAQFAVTLLNGICLGIAYISIFNMIAMINSNKTNGAVLCILAAFAIVFIGILLFSQLSQPEFVEHLVMKNGESMLETVKNSNYLSGTKREIYQNMLELLPSGQAMMLVNHNEIHPLRMIAYSGLVTVVTNVIGISIFRRKDIK</sequence>
<feature type="transmembrane region" description="Helical" evidence="1">
    <location>
        <begin position="135"/>
        <end position="159"/>
    </location>
</feature>
<dbReference type="Pfam" id="PF12730">
    <property type="entry name" value="ABC2_membrane_4"/>
    <property type="match status" value="1"/>
</dbReference>
<feature type="transmembrane region" description="Helical" evidence="1">
    <location>
        <begin position="17"/>
        <end position="38"/>
    </location>
</feature>
<comment type="caution">
    <text evidence="2">The sequence shown here is derived from an EMBL/GenBank/DDBJ whole genome shotgun (WGS) entry which is preliminary data.</text>
</comment>
<accession>A0ABS8DHX4</accession>
<evidence type="ECO:0000313" key="2">
    <source>
        <dbReference type="EMBL" id="MCB7388041.1"/>
    </source>
</evidence>